<proteinExistence type="predicted"/>
<gene>
    <name evidence="1" type="ORF">Pan44_36250</name>
</gene>
<dbReference type="InParanoid" id="A0A517SHH6"/>
<name>A0A517SHH6_9PLAN</name>
<keyword evidence="2" id="KW-1185">Reference proteome</keyword>
<protein>
    <submittedName>
        <fullName evidence="1">Uncharacterized protein</fullName>
    </submittedName>
</protein>
<reference evidence="1 2" key="1">
    <citation type="submission" date="2019-02" db="EMBL/GenBank/DDBJ databases">
        <title>Deep-cultivation of Planctomycetes and their phenomic and genomic characterization uncovers novel biology.</title>
        <authorList>
            <person name="Wiegand S."/>
            <person name="Jogler M."/>
            <person name="Boedeker C."/>
            <person name="Pinto D."/>
            <person name="Vollmers J."/>
            <person name="Rivas-Marin E."/>
            <person name="Kohn T."/>
            <person name="Peeters S.H."/>
            <person name="Heuer A."/>
            <person name="Rast P."/>
            <person name="Oberbeckmann S."/>
            <person name="Bunk B."/>
            <person name="Jeske O."/>
            <person name="Meyerdierks A."/>
            <person name="Storesund J.E."/>
            <person name="Kallscheuer N."/>
            <person name="Luecker S."/>
            <person name="Lage O.M."/>
            <person name="Pohl T."/>
            <person name="Merkel B.J."/>
            <person name="Hornburger P."/>
            <person name="Mueller R.-W."/>
            <person name="Bruemmer F."/>
            <person name="Labrenz M."/>
            <person name="Spormann A.M."/>
            <person name="Op den Camp H."/>
            <person name="Overmann J."/>
            <person name="Amann R."/>
            <person name="Jetten M.S.M."/>
            <person name="Mascher T."/>
            <person name="Medema M.H."/>
            <person name="Devos D.P."/>
            <person name="Kaster A.-K."/>
            <person name="Ovreas L."/>
            <person name="Rohde M."/>
            <person name="Galperin M.Y."/>
            <person name="Jogler C."/>
        </authorList>
    </citation>
    <scope>NUCLEOTIDE SEQUENCE [LARGE SCALE GENOMIC DNA]</scope>
    <source>
        <strain evidence="1 2">Pan44</strain>
    </source>
</reference>
<sequence>MFETPTFQPDPIEPESARNAREIARVFRISSHRAAELLEVDHGHWKAILAGTRPARPGLASLMQSIVDTPLFKLRARLVDELEKTDRPIEQLCAGKTAARIYGVWEQRRPK</sequence>
<accession>A0A517SHH6</accession>
<dbReference type="EMBL" id="CP036271">
    <property type="protein sequence ID" value="QDT55580.1"/>
    <property type="molecule type" value="Genomic_DNA"/>
</dbReference>
<evidence type="ECO:0000313" key="2">
    <source>
        <dbReference type="Proteomes" id="UP000315700"/>
    </source>
</evidence>
<organism evidence="1 2">
    <name type="scientific">Caulifigura coniformis</name>
    <dbReference type="NCBI Taxonomy" id="2527983"/>
    <lineage>
        <taxon>Bacteria</taxon>
        <taxon>Pseudomonadati</taxon>
        <taxon>Planctomycetota</taxon>
        <taxon>Planctomycetia</taxon>
        <taxon>Planctomycetales</taxon>
        <taxon>Planctomycetaceae</taxon>
        <taxon>Caulifigura</taxon>
    </lineage>
</organism>
<dbReference type="Proteomes" id="UP000315700">
    <property type="component" value="Chromosome"/>
</dbReference>
<dbReference type="RefSeq" id="WP_145031495.1">
    <property type="nucleotide sequence ID" value="NZ_CP036271.1"/>
</dbReference>
<dbReference type="KEGG" id="ccos:Pan44_36250"/>
<evidence type="ECO:0000313" key="1">
    <source>
        <dbReference type="EMBL" id="QDT55580.1"/>
    </source>
</evidence>
<dbReference type="AlphaFoldDB" id="A0A517SHH6"/>